<dbReference type="InterPro" id="IPR033954">
    <property type="entry name" value="DiS-bond_Isoase_DsbC/G"/>
</dbReference>
<dbReference type="InterPro" id="IPR012336">
    <property type="entry name" value="Thioredoxin-like_fold"/>
</dbReference>
<proteinExistence type="inferred from homology"/>
<dbReference type="PANTHER" id="PTHR35272">
    <property type="entry name" value="THIOL:DISULFIDE INTERCHANGE PROTEIN DSBC-RELATED"/>
    <property type="match status" value="1"/>
</dbReference>
<dbReference type="Gene3D" id="3.40.30.10">
    <property type="entry name" value="Glutaredoxin"/>
    <property type="match status" value="1"/>
</dbReference>
<dbReference type="Gene3D" id="3.10.450.70">
    <property type="entry name" value="Disulphide bond isomerase, DsbC/G, N-terminal"/>
    <property type="match status" value="1"/>
</dbReference>
<evidence type="ECO:0000256" key="5">
    <source>
        <dbReference type="ARBA" id="ARBA00023157"/>
    </source>
</evidence>
<dbReference type="CDD" id="cd03020">
    <property type="entry name" value="DsbA_DsbC_DsbG"/>
    <property type="match status" value="1"/>
</dbReference>
<evidence type="ECO:0000256" key="6">
    <source>
        <dbReference type="ARBA" id="ARBA00023284"/>
    </source>
</evidence>
<dbReference type="EMBL" id="UOFX01000020">
    <property type="protein sequence ID" value="VAX06949.1"/>
    <property type="molecule type" value="Genomic_DNA"/>
</dbReference>
<dbReference type="GO" id="GO:0042597">
    <property type="term" value="C:periplasmic space"/>
    <property type="evidence" value="ECO:0007669"/>
    <property type="project" value="UniProtKB-SubCell"/>
</dbReference>
<evidence type="ECO:0000256" key="2">
    <source>
        <dbReference type="ARBA" id="ARBA00009813"/>
    </source>
</evidence>
<evidence type="ECO:0000313" key="9">
    <source>
        <dbReference type="EMBL" id="VAX06949.1"/>
    </source>
</evidence>
<dbReference type="InterPro" id="IPR009094">
    <property type="entry name" value="DiS-bond_isomerase_DsbC/G_N_sf"/>
</dbReference>
<name>A0A3B1AM09_9ZZZZ</name>
<dbReference type="InterPro" id="IPR051470">
    <property type="entry name" value="Thiol:disulfide_interchange"/>
</dbReference>
<feature type="domain" description="Thioredoxin-like fold" evidence="8">
    <location>
        <begin position="122"/>
        <end position="243"/>
    </location>
</feature>
<accession>A0A3B1AM09</accession>
<dbReference type="SUPFAM" id="SSF54423">
    <property type="entry name" value="DsbC/DsbG N-terminal domain-like"/>
    <property type="match status" value="1"/>
</dbReference>
<evidence type="ECO:0000259" key="7">
    <source>
        <dbReference type="Pfam" id="PF10411"/>
    </source>
</evidence>
<dbReference type="SUPFAM" id="SSF52833">
    <property type="entry name" value="Thioredoxin-like"/>
    <property type="match status" value="1"/>
</dbReference>
<protein>
    <submittedName>
        <fullName evidence="9">Thiol:disulfide interchange protein DsbC</fullName>
    </submittedName>
</protein>
<keyword evidence="3" id="KW-0732">Signal</keyword>
<evidence type="ECO:0000256" key="1">
    <source>
        <dbReference type="ARBA" id="ARBA00004418"/>
    </source>
</evidence>
<comment type="subcellular location">
    <subcellularLocation>
        <location evidence="1">Periplasm</location>
    </subcellularLocation>
</comment>
<dbReference type="AlphaFoldDB" id="A0A3B1AM09"/>
<dbReference type="InterPro" id="IPR036249">
    <property type="entry name" value="Thioredoxin-like_sf"/>
</dbReference>
<dbReference type="Pfam" id="PF10411">
    <property type="entry name" value="DsbC_N"/>
    <property type="match status" value="1"/>
</dbReference>
<evidence type="ECO:0000256" key="3">
    <source>
        <dbReference type="ARBA" id="ARBA00022729"/>
    </source>
</evidence>
<organism evidence="9">
    <name type="scientific">hydrothermal vent metagenome</name>
    <dbReference type="NCBI Taxonomy" id="652676"/>
    <lineage>
        <taxon>unclassified sequences</taxon>
        <taxon>metagenomes</taxon>
        <taxon>ecological metagenomes</taxon>
    </lineage>
</organism>
<evidence type="ECO:0000256" key="4">
    <source>
        <dbReference type="ARBA" id="ARBA00022764"/>
    </source>
</evidence>
<keyword evidence="6" id="KW-0676">Redox-active center</keyword>
<keyword evidence="4" id="KW-0574">Periplasm</keyword>
<reference evidence="9" key="1">
    <citation type="submission" date="2018-06" db="EMBL/GenBank/DDBJ databases">
        <authorList>
            <person name="Zhirakovskaya E."/>
        </authorList>
    </citation>
    <scope>NUCLEOTIDE SEQUENCE</scope>
</reference>
<dbReference type="PANTHER" id="PTHR35272:SF3">
    <property type="entry name" value="THIOL:DISULFIDE INTERCHANGE PROTEIN DSBC"/>
    <property type="match status" value="1"/>
</dbReference>
<gene>
    <name evidence="9" type="ORF">MNBD_GAMMA26-1983</name>
</gene>
<dbReference type="InterPro" id="IPR018950">
    <property type="entry name" value="DiS-bond_isomerase_DsbC/G_N"/>
</dbReference>
<sequence>MTLMMMRNRITLAAMLLAFAFSLPVMAGVDEEIKKTVKKNLEMMIPQMESASIKAIPIPGLYEVIIGPDVFYVTQDGRYLIQGSIVDLESRENLTTPRRAMAASAAIEGVGEENMIIYEPKEVKHTVTIFTDIDCGYCRKLHAAMDGYLEYGIRIRYLFFPRAGVGSPSYKKAVAVWCADDRNNAMTQSKAGKSIELKECKNPVADHYNFGQLMNVQGTPAIFLTNGDRLPGYIPPDKLNAYLSDK</sequence>
<evidence type="ECO:0000259" key="8">
    <source>
        <dbReference type="Pfam" id="PF13098"/>
    </source>
</evidence>
<keyword evidence="5" id="KW-1015">Disulfide bond</keyword>
<feature type="domain" description="Disulphide bond isomerase DsbC/G N-terminal" evidence="7">
    <location>
        <begin position="34"/>
        <end position="95"/>
    </location>
</feature>
<comment type="similarity">
    <text evidence="2">Belongs to the thioredoxin family. DsbC subfamily.</text>
</comment>
<dbReference type="Pfam" id="PF13098">
    <property type="entry name" value="Thioredoxin_2"/>
    <property type="match status" value="1"/>
</dbReference>